<name>A0A3N1H4I9_9PSEU</name>
<dbReference type="NCBIfam" id="TIGR01847">
    <property type="entry name" value="bacteriocin_sig"/>
    <property type="match status" value="1"/>
</dbReference>
<dbReference type="EMBL" id="RJKM01000001">
    <property type="protein sequence ID" value="ROP37326.1"/>
    <property type="molecule type" value="Genomic_DNA"/>
</dbReference>
<sequence>MKEILELTDTELDTVIGGQGDVSTCAATPDGVCVCSATV</sequence>
<evidence type="ECO:0000313" key="2">
    <source>
        <dbReference type="Proteomes" id="UP000268727"/>
    </source>
</evidence>
<organism evidence="1 2">
    <name type="scientific">Saccharothrix texasensis</name>
    <dbReference type="NCBI Taxonomy" id="103734"/>
    <lineage>
        <taxon>Bacteria</taxon>
        <taxon>Bacillati</taxon>
        <taxon>Actinomycetota</taxon>
        <taxon>Actinomycetes</taxon>
        <taxon>Pseudonocardiales</taxon>
        <taxon>Pseudonocardiaceae</taxon>
        <taxon>Saccharothrix</taxon>
    </lineage>
</organism>
<protein>
    <submittedName>
        <fullName evidence="1">Bacteriocin-like protein</fullName>
    </submittedName>
</protein>
<evidence type="ECO:0000313" key="1">
    <source>
        <dbReference type="EMBL" id="ROP37326.1"/>
    </source>
</evidence>
<dbReference type="AlphaFoldDB" id="A0A3N1H4I9"/>
<keyword evidence="2" id="KW-1185">Reference proteome</keyword>
<comment type="caution">
    <text evidence="1">The sequence shown here is derived from an EMBL/GenBank/DDBJ whole genome shotgun (WGS) entry which is preliminary data.</text>
</comment>
<accession>A0A3N1H4I9</accession>
<reference evidence="1 2" key="1">
    <citation type="submission" date="2018-11" db="EMBL/GenBank/DDBJ databases">
        <title>Sequencing the genomes of 1000 actinobacteria strains.</title>
        <authorList>
            <person name="Klenk H.-P."/>
        </authorList>
    </citation>
    <scope>NUCLEOTIDE SEQUENCE [LARGE SCALE GENOMIC DNA]</scope>
    <source>
        <strain evidence="1 2">DSM 44231</strain>
    </source>
</reference>
<dbReference type="RefSeq" id="WP_123743143.1">
    <property type="nucleotide sequence ID" value="NZ_RJKM01000001.1"/>
</dbReference>
<proteinExistence type="predicted"/>
<dbReference type="InterPro" id="IPR010133">
    <property type="entry name" value="Bacteriocin_signal_seq"/>
</dbReference>
<gene>
    <name evidence="1" type="ORF">EDD40_2631</name>
</gene>
<dbReference type="Proteomes" id="UP000268727">
    <property type="component" value="Unassembled WGS sequence"/>
</dbReference>